<reference evidence="2 3" key="1">
    <citation type="submission" date="2019-02" db="EMBL/GenBank/DDBJ databases">
        <title>Dyella amyloliquefaciens sp. nov., isolated from forest soil.</title>
        <authorList>
            <person name="Gao Z.-H."/>
            <person name="Qiu L.-H."/>
        </authorList>
    </citation>
    <scope>NUCLEOTIDE SEQUENCE [LARGE SCALE GENOMIC DNA]</scope>
    <source>
        <strain evidence="2 3">KACC 12747</strain>
    </source>
</reference>
<name>A0A4R0YR10_9GAMM</name>
<dbReference type="EMBL" id="SJTG01000005">
    <property type="protein sequence ID" value="TCI07291.1"/>
    <property type="molecule type" value="Genomic_DNA"/>
</dbReference>
<evidence type="ECO:0000256" key="1">
    <source>
        <dbReference type="SAM" id="SignalP"/>
    </source>
</evidence>
<evidence type="ECO:0008006" key="4">
    <source>
        <dbReference type="Google" id="ProtNLM"/>
    </source>
</evidence>
<keyword evidence="3" id="KW-1185">Reference proteome</keyword>
<dbReference type="Proteomes" id="UP000291822">
    <property type="component" value="Unassembled WGS sequence"/>
</dbReference>
<accession>A0A4R0YR10</accession>
<keyword evidence="1" id="KW-0732">Signal</keyword>
<comment type="caution">
    <text evidence="2">The sequence shown here is derived from an EMBL/GenBank/DDBJ whole genome shotgun (WGS) entry which is preliminary data.</text>
</comment>
<dbReference type="AlphaFoldDB" id="A0A4R0YR10"/>
<gene>
    <name evidence="2" type="ORF">EZM97_32360</name>
</gene>
<dbReference type="RefSeq" id="WP_131412558.1">
    <property type="nucleotide sequence ID" value="NZ_SJTG01000005.1"/>
</dbReference>
<protein>
    <recommendedName>
        <fullName evidence="4">Secreted protein</fullName>
    </recommendedName>
</protein>
<proteinExistence type="predicted"/>
<feature type="chain" id="PRO_5020693322" description="Secreted protein" evidence="1">
    <location>
        <begin position="24"/>
        <end position="110"/>
    </location>
</feature>
<feature type="signal peptide" evidence="1">
    <location>
        <begin position="1"/>
        <end position="23"/>
    </location>
</feature>
<evidence type="ECO:0000313" key="3">
    <source>
        <dbReference type="Proteomes" id="UP000291822"/>
    </source>
</evidence>
<organism evidence="2 3">
    <name type="scientific">Dyella soli</name>
    <dbReference type="NCBI Taxonomy" id="522319"/>
    <lineage>
        <taxon>Bacteria</taxon>
        <taxon>Pseudomonadati</taxon>
        <taxon>Pseudomonadota</taxon>
        <taxon>Gammaproteobacteria</taxon>
        <taxon>Lysobacterales</taxon>
        <taxon>Rhodanobacteraceae</taxon>
        <taxon>Dyella</taxon>
    </lineage>
</organism>
<sequence>MKIVECRSLLFVLTCTLSGGALAVDAPIKKLSIPQTEAACVARGGQWIFAGPQNVTKYCLLHTTDGGKVCKSSNECQSECVETEQGNQCAGTFTGCFAPTGRGTVTECVN</sequence>
<evidence type="ECO:0000313" key="2">
    <source>
        <dbReference type="EMBL" id="TCI07291.1"/>
    </source>
</evidence>